<evidence type="ECO:0000256" key="2">
    <source>
        <dbReference type="ARBA" id="ARBA00022640"/>
    </source>
</evidence>
<evidence type="ECO:0000256" key="6">
    <source>
        <dbReference type="RuleBase" id="RU003567"/>
    </source>
</evidence>
<dbReference type="EMBL" id="PP790559">
    <property type="protein sequence ID" value="XAT83758.1"/>
    <property type="molecule type" value="Genomic_DNA"/>
</dbReference>
<dbReference type="PANTHER" id="PTHR10381">
    <property type="entry name" value="ATP-DEPENDENT CLP PROTEASE PROTEOLYTIC SUBUNIT"/>
    <property type="match status" value="1"/>
</dbReference>
<evidence type="ECO:0000313" key="7">
    <source>
        <dbReference type="EMBL" id="XAT83758.1"/>
    </source>
</evidence>
<comment type="similarity">
    <text evidence="1 6">Belongs to the peptidase S14 family.</text>
</comment>
<keyword evidence="7" id="KW-0150">Chloroplast</keyword>
<dbReference type="GO" id="GO:0006515">
    <property type="term" value="P:protein quality control for misfolded or incompletely synthesized proteins"/>
    <property type="evidence" value="ECO:0007669"/>
    <property type="project" value="TreeGrafter"/>
</dbReference>
<evidence type="ECO:0000256" key="5">
    <source>
        <dbReference type="ARBA" id="ARBA00022825"/>
    </source>
</evidence>
<keyword evidence="3 7" id="KW-0645">Protease</keyword>
<dbReference type="GO" id="GO:0004252">
    <property type="term" value="F:serine-type endopeptidase activity"/>
    <property type="evidence" value="ECO:0007669"/>
    <property type="project" value="InterPro"/>
</dbReference>
<keyword evidence="2 7" id="KW-0934">Plastid</keyword>
<keyword evidence="5" id="KW-0720">Serine protease</keyword>
<dbReference type="SUPFAM" id="SSF52096">
    <property type="entry name" value="ClpP/crotonase"/>
    <property type="match status" value="1"/>
</dbReference>
<accession>A0AAU7AM62</accession>
<evidence type="ECO:0000256" key="4">
    <source>
        <dbReference type="ARBA" id="ARBA00022801"/>
    </source>
</evidence>
<sequence length="212" mass="24017">MPLGIPKVTYSRFTDDKPTWIDIYERLYKERTLFLCKEITTSLTNRFIVLLLLLNSETDLYNGPDPDIYIYMNSPGGGVHESLTIYDTMKTILPDVCTIAMGATASVASLILAGGTITKRVALPHAKICITQPRSEYTNTNKNIDIDSLIIEEEDTLELRNTIADIYAENTGKPVDVIQKDMERDYDYFMSATEAKDYGIIDRIARLKKENE</sequence>
<name>A0AAU7AM62_9POAL</name>
<dbReference type="InterPro" id="IPR001907">
    <property type="entry name" value="ClpP"/>
</dbReference>
<geneLocation type="chloroplast" evidence="7"/>
<dbReference type="PANTHER" id="PTHR10381:SF15">
    <property type="entry name" value="CHLOROPLASTIC ATP-DEPENDENT CLP PROTEASE PROTEOLYTIC SUBUNIT 1"/>
    <property type="match status" value="1"/>
</dbReference>
<organism evidence="7">
    <name type="scientific">Carex cinerascens</name>
    <dbReference type="NCBI Taxonomy" id="2753223"/>
    <lineage>
        <taxon>Eukaryota</taxon>
        <taxon>Viridiplantae</taxon>
        <taxon>Streptophyta</taxon>
        <taxon>Embryophyta</taxon>
        <taxon>Tracheophyta</taxon>
        <taxon>Spermatophyta</taxon>
        <taxon>Magnoliopsida</taxon>
        <taxon>Liliopsida</taxon>
        <taxon>Poales</taxon>
        <taxon>Cyperaceae</taxon>
        <taxon>Cyperoideae</taxon>
        <taxon>Cariceae</taxon>
        <taxon>Carex</taxon>
        <taxon>Carex subgen. Carex</taxon>
    </lineage>
</organism>
<proteinExistence type="inferred from homology"/>
<dbReference type="AlphaFoldDB" id="A0AAU7AM62"/>
<dbReference type="Pfam" id="PF00574">
    <property type="entry name" value="CLP_protease"/>
    <property type="match status" value="1"/>
</dbReference>
<dbReference type="InterPro" id="IPR023562">
    <property type="entry name" value="ClpP/TepA"/>
</dbReference>
<gene>
    <name evidence="7" type="primary">clpP1</name>
</gene>
<dbReference type="InterPro" id="IPR029045">
    <property type="entry name" value="ClpP/crotonase-like_dom_sf"/>
</dbReference>
<dbReference type="Gene3D" id="3.90.226.10">
    <property type="entry name" value="2-enoyl-CoA Hydratase, Chain A, domain 1"/>
    <property type="match status" value="1"/>
</dbReference>
<dbReference type="CDD" id="cd07017">
    <property type="entry name" value="S14_ClpP_2"/>
    <property type="match status" value="1"/>
</dbReference>
<dbReference type="GO" id="GO:0004176">
    <property type="term" value="F:ATP-dependent peptidase activity"/>
    <property type="evidence" value="ECO:0007669"/>
    <property type="project" value="InterPro"/>
</dbReference>
<evidence type="ECO:0000256" key="3">
    <source>
        <dbReference type="ARBA" id="ARBA00022670"/>
    </source>
</evidence>
<keyword evidence="4" id="KW-0378">Hydrolase</keyword>
<dbReference type="GO" id="GO:0009368">
    <property type="term" value="C:endopeptidase Clp complex"/>
    <property type="evidence" value="ECO:0007669"/>
    <property type="project" value="TreeGrafter"/>
</dbReference>
<dbReference type="PRINTS" id="PR00127">
    <property type="entry name" value="CLPPROTEASEP"/>
</dbReference>
<dbReference type="GO" id="GO:0009536">
    <property type="term" value="C:plastid"/>
    <property type="evidence" value="ECO:0007669"/>
    <property type="project" value="UniProtKB-ARBA"/>
</dbReference>
<reference evidence="7" key="1">
    <citation type="submission" date="2024-05" db="EMBL/GenBank/DDBJ databases">
        <authorList>
            <person name="Lee J.-e."/>
            <person name="Kim S."/>
            <person name="Choi S.C."/>
        </authorList>
    </citation>
    <scope>NUCLEOTIDE SEQUENCE</scope>
</reference>
<dbReference type="GO" id="GO:0051117">
    <property type="term" value="F:ATPase binding"/>
    <property type="evidence" value="ECO:0007669"/>
    <property type="project" value="TreeGrafter"/>
</dbReference>
<dbReference type="EMBL" id="PP790559">
    <property type="protein sequence ID" value="XAT83759.1"/>
    <property type="molecule type" value="Genomic_DNA"/>
</dbReference>
<protein>
    <recommendedName>
        <fullName evidence="6">ATP-dependent Clp protease proteolytic subunit</fullName>
    </recommendedName>
</protein>
<evidence type="ECO:0000256" key="1">
    <source>
        <dbReference type="ARBA" id="ARBA00007039"/>
    </source>
</evidence>